<feature type="region of interest" description="Disordered" evidence="1">
    <location>
        <begin position="479"/>
        <end position="553"/>
    </location>
</feature>
<evidence type="ECO:0000256" key="1">
    <source>
        <dbReference type="SAM" id="MobiDB-lite"/>
    </source>
</evidence>
<sequence>MLRVRRRSADMDLNALSRIEAVIVKSHQKEHRKSRCGQYSIFLCDLSTQISSGQTFLFPFKFHFSQRKEGTHRSSAVSASSQSTGTRQSKEDINIFNPVCNGSRSLVQVPYLKMEETYFASRPSHSITSVDTEEDSGHFMRPQSALEVSDEQKRKRSYFVQHRRLTDISQGTSENMHEPGGSRPDKDYQLDSRKTLVLSTMPLSEYLEDASQSEEGFYDAVTPGIADERIKIRPRSYSYGHFPVNIDRPTRYQAHYGSHRYNSPADQYIHRTDQPVHGPHHAVVQPACSSMTYGTNSSPTRCSCVFGDQQPSFDYSTHGESSAPLIPYRKYHPKRQHSDPERANFINNRNNNINHSPWLGFHHEPMHTQRLTPITENDTPLDTSRRSFYPVPPPNPEDYIDTRQESDEVTMLSQRPGIFQPVPPPTHGEDESENEPNYANISHFHPPVTTLNFDAWYQLYGTQMAPMATNPATRRLAISRPGGFQVPDDGHGGYSGWTSTNDINSATDFSGEYQNPRQRAREERSSWPVVSLSPTLPSPSNLDEQSTNTLDPY</sequence>
<dbReference type="AlphaFoldDB" id="A0A1S8XAZ9"/>
<dbReference type="Proteomes" id="UP000243686">
    <property type="component" value="Unassembled WGS sequence"/>
</dbReference>
<proteinExistence type="predicted"/>
<evidence type="ECO:0000313" key="3">
    <source>
        <dbReference type="Proteomes" id="UP000243686"/>
    </source>
</evidence>
<accession>A0A1S8XAZ9</accession>
<gene>
    <name evidence="2" type="ORF">X801_00252</name>
</gene>
<feature type="compositionally biased region" description="Polar residues" evidence="1">
    <location>
        <begin position="541"/>
        <end position="553"/>
    </location>
</feature>
<feature type="region of interest" description="Disordered" evidence="1">
    <location>
        <begin position="129"/>
        <end position="153"/>
    </location>
</feature>
<feature type="compositionally biased region" description="Polar residues" evidence="1">
    <location>
        <begin position="496"/>
        <end position="517"/>
    </location>
</feature>
<evidence type="ECO:0000313" key="2">
    <source>
        <dbReference type="EMBL" id="OON23826.1"/>
    </source>
</evidence>
<name>A0A1S8XAZ9_OPIVI</name>
<organism evidence="2 3">
    <name type="scientific">Opisthorchis viverrini</name>
    <name type="common">Southeast Asian liver fluke</name>
    <dbReference type="NCBI Taxonomy" id="6198"/>
    <lineage>
        <taxon>Eukaryota</taxon>
        <taxon>Metazoa</taxon>
        <taxon>Spiralia</taxon>
        <taxon>Lophotrochozoa</taxon>
        <taxon>Platyhelminthes</taxon>
        <taxon>Trematoda</taxon>
        <taxon>Digenea</taxon>
        <taxon>Opisthorchiida</taxon>
        <taxon>Opisthorchiata</taxon>
        <taxon>Opisthorchiidae</taxon>
        <taxon>Opisthorchis</taxon>
    </lineage>
</organism>
<keyword evidence="3" id="KW-1185">Reference proteome</keyword>
<feature type="compositionally biased region" description="Low complexity" evidence="1">
    <location>
        <begin position="526"/>
        <end position="540"/>
    </location>
</feature>
<reference evidence="2 3" key="1">
    <citation type="submission" date="2015-03" db="EMBL/GenBank/DDBJ databases">
        <title>Draft genome of the nematode, Opisthorchis viverrini.</title>
        <authorList>
            <person name="Mitreva M."/>
        </authorList>
    </citation>
    <scope>NUCLEOTIDE SEQUENCE [LARGE SCALE GENOMIC DNA]</scope>
    <source>
        <strain evidence="2">Khon Kaen</strain>
    </source>
</reference>
<feature type="region of interest" description="Disordered" evidence="1">
    <location>
        <begin position="166"/>
        <end position="188"/>
    </location>
</feature>
<dbReference type="EMBL" id="KV891483">
    <property type="protein sequence ID" value="OON23826.1"/>
    <property type="molecule type" value="Genomic_DNA"/>
</dbReference>
<feature type="region of interest" description="Disordered" evidence="1">
    <location>
        <begin position="376"/>
        <end position="399"/>
    </location>
</feature>
<protein>
    <submittedName>
        <fullName evidence="2">Uncharacterized protein</fullName>
    </submittedName>
</protein>